<sequence length="84" mass="9364">MHPWALFATCSLESSVALYLLNVSEAMCLVCVPTNEPSLDFASYDHIHVKDFTSMKMVKLTGVSATCIWHCVHVYCGNCSTQLY</sequence>
<dbReference type="EMBL" id="DYDO01000004">
    <property type="protein sequence ID" value="DBA25609.1"/>
    <property type="molecule type" value="Genomic_DNA"/>
</dbReference>
<organism evidence="2 3">
    <name type="scientific">Pyxicephalus adspersus</name>
    <name type="common">African bullfrog</name>
    <dbReference type="NCBI Taxonomy" id="30357"/>
    <lineage>
        <taxon>Eukaryota</taxon>
        <taxon>Metazoa</taxon>
        <taxon>Chordata</taxon>
        <taxon>Craniata</taxon>
        <taxon>Vertebrata</taxon>
        <taxon>Euteleostomi</taxon>
        <taxon>Amphibia</taxon>
        <taxon>Batrachia</taxon>
        <taxon>Anura</taxon>
        <taxon>Neobatrachia</taxon>
        <taxon>Ranoidea</taxon>
        <taxon>Pyxicephalidae</taxon>
        <taxon>Pyxicephalinae</taxon>
        <taxon>Pyxicephalus</taxon>
    </lineage>
</organism>
<protein>
    <recommendedName>
        <fullName evidence="4">Secreted protein</fullName>
    </recommendedName>
</protein>
<evidence type="ECO:0008006" key="4">
    <source>
        <dbReference type="Google" id="ProtNLM"/>
    </source>
</evidence>
<proteinExistence type="predicted"/>
<keyword evidence="3" id="KW-1185">Reference proteome</keyword>
<accession>A0AAV3AED8</accession>
<evidence type="ECO:0000256" key="1">
    <source>
        <dbReference type="SAM" id="SignalP"/>
    </source>
</evidence>
<feature type="chain" id="PRO_5043539572" description="Secreted protein" evidence="1">
    <location>
        <begin position="27"/>
        <end position="84"/>
    </location>
</feature>
<name>A0AAV3AED8_PYXAD</name>
<dbReference type="AlphaFoldDB" id="A0AAV3AED8"/>
<keyword evidence="1" id="KW-0732">Signal</keyword>
<comment type="caution">
    <text evidence="2">The sequence shown here is derived from an EMBL/GenBank/DDBJ whole genome shotgun (WGS) entry which is preliminary data.</text>
</comment>
<reference evidence="2" key="1">
    <citation type="thesis" date="2020" institute="ProQuest LLC" country="789 East Eisenhower Parkway, Ann Arbor, MI, USA">
        <title>Comparative Genomics and Chromosome Evolution.</title>
        <authorList>
            <person name="Mudd A.B."/>
        </authorList>
    </citation>
    <scope>NUCLEOTIDE SEQUENCE</scope>
    <source>
        <strain evidence="2">1538</strain>
        <tissue evidence="2">Blood</tissue>
    </source>
</reference>
<dbReference type="Proteomes" id="UP001181693">
    <property type="component" value="Unassembled WGS sequence"/>
</dbReference>
<evidence type="ECO:0000313" key="2">
    <source>
        <dbReference type="EMBL" id="DBA25609.1"/>
    </source>
</evidence>
<feature type="signal peptide" evidence="1">
    <location>
        <begin position="1"/>
        <end position="26"/>
    </location>
</feature>
<gene>
    <name evidence="2" type="ORF">GDO54_009983</name>
</gene>
<evidence type="ECO:0000313" key="3">
    <source>
        <dbReference type="Proteomes" id="UP001181693"/>
    </source>
</evidence>